<dbReference type="GO" id="GO:0016614">
    <property type="term" value="F:oxidoreductase activity, acting on CH-OH group of donors"/>
    <property type="evidence" value="ECO:0007669"/>
    <property type="project" value="UniProtKB-ARBA"/>
</dbReference>
<dbReference type="PANTHER" id="PTHR48107">
    <property type="entry name" value="NADPH-DEPENDENT ALDEHYDE REDUCTASE-LIKE PROTEIN, CHLOROPLASTIC-RELATED"/>
    <property type="match status" value="1"/>
</dbReference>
<evidence type="ECO:0000256" key="2">
    <source>
        <dbReference type="ARBA" id="ARBA00023002"/>
    </source>
</evidence>
<keyword evidence="4" id="KW-1185">Reference proteome</keyword>
<organism evidence="3 4">
    <name type="scientific">Paraburkholderia fungorum</name>
    <dbReference type="NCBI Taxonomy" id="134537"/>
    <lineage>
        <taxon>Bacteria</taxon>
        <taxon>Pseudomonadati</taxon>
        <taxon>Pseudomonadota</taxon>
        <taxon>Betaproteobacteria</taxon>
        <taxon>Burkholderiales</taxon>
        <taxon>Burkholderiaceae</taxon>
        <taxon>Paraburkholderia</taxon>
    </lineage>
</organism>
<dbReference type="PANTHER" id="PTHR48107:SF7">
    <property type="entry name" value="RE15974P"/>
    <property type="match status" value="1"/>
</dbReference>
<dbReference type="InterPro" id="IPR002347">
    <property type="entry name" value="SDR_fam"/>
</dbReference>
<dbReference type="EMBL" id="FNKP01000003">
    <property type="protein sequence ID" value="SDR50808.1"/>
    <property type="molecule type" value="Genomic_DNA"/>
</dbReference>
<accession>A0A1H1JLD6</accession>
<dbReference type="RefSeq" id="WP_074772043.1">
    <property type="nucleotide sequence ID" value="NZ_FNKP01000003.1"/>
</dbReference>
<dbReference type="PRINTS" id="PR00081">
    <property type="entry name" value="GDHRDH"/>
</dbReference>
<sequence>MSDNKPVALLFGGSRGIGAACVQVLAGNGMDVAFTYASQSAAARELEDKAASNGAKVRGYRVDICDANAVNAVFADVQRDFGRPVQAVVANAGINVPAAPVAQFGDDDFRRLVEVNLIGAFHVLRAAAREVADGGAIVALTTSLVRHAVPGVGPYSATKAAVECLVRSMSKELASRNIRVNAVAPGPIDTELFRAGKTEEAKQRSAGMSPLNRIGTPEEVAEVVAFLVSAKASWVDGQIVQANGALV</sequence>
<dbReference type="SUPFAM" id="SSF51735">
    <property type="entry name" value="NAD(P)-binding Rossmann-fold domains"/>
    <property type="match status" value="1"/>
</dbReference>
<protein>
    <submittedName>
        <fullName evidence="3">3-oxoacyl-[acyl-carrier protein] reductase</fullName>
    </submittedName>
</protein>
<gene>
    <name evidence="3" type="ORF">SAMN05443245_6763</name>
</gene>
<reference evidence="4" key="1">
    <citation type="submission" date="2016-10" db="EMBL/GenBank/DDBJ databases">
        <authorList>
            <person name="Varghese N."/>
        </authorList>
    </citation>
    <scope>NUCLEOTIDE SEQUENCE [LARGE SCALE GENOMIC DNA]</scope>
    <source>
        <strain evidence="4">GAS106B</strain>
    </source>
</reference>
<comment type="similarity">
    <text evidence="1">Belongs to the short-chain dehydrogenases/reductases (SDR) family.</text>
</comment>
<dbReference type="Pfam" id="PF13561">
    <property type="entry name" value="adh_short_C2"/>
    <property type="match status" value="1"/>
</dbReference>
<dbReference type="PRINTS" id="PR00080">
    <property type="entry name" value="SDRFAMILY"/>
</dbReference>
<evidence type="ECO:0000313" key="4">
    <source>
        <dbReference type="Proteomes" id="UP000183487"/>
    </source>
</evidence>
<evidence type="ECO:0000256" key="1">
    <source>
        <dbReference type="ARBA" id="ARBA00006484"/>
    </source>
</evidence>
<dbReference type="FunFam" id="3.40.50.720:FF:000084">
    <property type="entry name" value="Short-chain dehydrogenase reductase"/>
    <property type="match status" value="1"/>
</dbReference>
<dbReference type="Proteomes" id="UP000183487">
    <property type="component" value="Unassembled WGS sequence"/>
</dbReference>
<evidence type="ECO:0000313" key="3">
    <source>
        <dbReference type="EMBL" id="SDR50808.1"/>
    </source>
</evidence>
<dbReference type="OrthoDB" id="9803333at2"/>
<name>A0A1H1JLD6_9BURK</name>
<dbReference type="Gene3D" id="3.40.50.720">
    <property type="entry name" value="NAD(P)-binding Rossmann-like Domain"/>
    <property type="match status" value="1"/>
</dbReference>
<dbReference type="InterPro" id="IPR036291">
    <property type="entry name" value="NAD(P)-bd_dom_sf"/>
</dbReference>
<proteinExistence type="inferred from homology"/>
<dbReference type="AlphaFoldDB" id="A0A1H1JLD6"/>
<keyword evidence="2" id="KW-0560">Oxidoreductase</keyword>